<organism evidence="9 10">
    <name type="scientific">Porphyra umbilicalis</name>
    <name type="common">Purple laver</name>
    <name type="synonym">Red alga</name>
    <dbReference type="NCBI Taxonomy" id="2786"/>
    <lineage>
        <taxon>Eukaryota</taxon>
        <taxon>Rhodophyta</taxon>
        <taxon>Bangiophyceae</taxon>
        <taxon>Bangiales</taxon>
        <taxon>Bangiaceae</taxon>
        <taxon>Porphyra</taxon>
    </lineage>
</organism>
<evidence type="ECO:0000313" key="9">
    <source>
        <dbReference type="EMBL" id="OSX77835.1"/>
    </source>
</evidence>
<dbReference type="EMBL" id="KV918827">
    <property type="protein sequence ID" value="OSX77835.1"/>
    <property type="molecule type" value="Genomic_DNA"/>
</dbReference>
<dbReference type="PANTHER" id="PTHR45700">
    <property type="entry name" value="UBIQUITIN-PROTEIN LIGASE E3C"/>
    <property type="match status" value="1"/>
</dbReference>
<dbReference type="SUPFAM" id="SSF56204">
    <property type="entry name" value="Hect, E3 ligase catalytic domain"/>
    <property type="match status" value="1"/>
</dbReference>
<dbReference type="PANTHER" id="PTHR45700:SF2">
    <property type="entry name" value="UBIQUITIN-PROTEIN LIGASE E3C"/>
    <property type="match status" value="1"/>
</dbReference>
<sequence length="987" mass="103486">MAWVRLCLAAAAAARAGGSLNSATASGLPAGLPRPLVDAVLTRWATAVLAVPGLTAALSAEELSSLERAPLVREAIATLAAAPVLPVVSTSAAGAERPLAELLCAPERAPEGGPAAAQTAGRRTAPASDHASCVALYQSLLANLLHIGRGAWTGQDAAYTSLVVTVLVRLLCAIPGLTSRRQRGSGEPGGVVDLDAASGMLFSDSEDELEGEGGDSPAAAAVAPAATATTATAAPTGDGGAGSAAAPPSRGAAVGSLRADLLARLGPLLDERVVRRLFDMCLPRLGEGGVGSAPAPAAATGDTSAAAVCQLLTLLARRRRGGSNLLCNAVAFWAPATPAAPHVLLRLWAACTTVPLTVSSDGRTLVPAVSSLTSPLPSTLTLRPTAGPVLLLFCRAYAHLLSIQDEDELYELQRPLSLGSVCMVAATLKDTLVASVCPSALNLRWTAPAVTGAVNLLASTSVRAAVVDVLDRLHAADSRRRFVPKPDFWLAPSRMLDSTGFVRDAISAGAPPAAAGADDEAAAASSGADAAAAATPSPFVVDPVSAAVIDVDDRRSFRFGSWRRGPAPLDGGESKYGSGGAAAAAREPASAVRAAGDLLRLCPYAVPFATRVRVFHAWVAQRRIHSSASTWVTIRRARVFEDALAHLRNLPDTALRARVRVKFIDEHGLEEAGIDGGGVFKEFMHQLLATALSPSLYGLFKATDEQLLYPNPASSLIMEAHLEKFAFLGKMLAKAVFDGILVDVPLAGFVLAALLGRPYSPNDLRSLDPELHRNMMLVKRMDAADVDDMGLTFTAVDNEFGEAREVELVHGGRDLPVTSANRVEYIQRAAHHRLRQTREQTNAMRRGFGTLIDPRWSRLFGERELQLLMSGTRGVVDVADLRAATVYGGGYTSETPVVTWFWETVAELPADLQAALLLFVTSSPRAPLLGFRYLDPPFTISRAHGSDRLPSASTCMNLLKLPEYGDARTVAEKLTYALRSNAGFDLS</sequence>
<evidence type="ECO:0000256" key="3">
    <source>
        <dbReference type="ARBA" id="ARBA00022679"/>
    </source>
</evidence>
<dbReference type="CDD" id="cd00078">
    <property type="entry name" value="HECTc"/>
    <property type="match status" value="1"/>
</dbReference>
<feature type="domain" description="HECT" evidence="8">
    <location>
        <begin position="651"/>
        <end position="987"/>
    </location>
</feature>
<feature type="chain" id="PRO_5013095332" description="HECT-type E3 ubiquitin transferase" evidence="7">
    <location>
        <begin position="19"/>
        <end position="987"/>
    </location>
</feature>
<keyword evidence="10" id="KW-1185">Reference proteome</keyword>
<dbReference type="Gene3D" id="3.30.2160.10">
    <property type="entry name" value="Hect, E3 ligase catalytic domain"/>
    <property type="match status" value="1"/>
</dbReference>
<feature type="active site" description="Glycyl thioester intermediate" evidence="5">
    <location>
        <position position="955"/>
    </location>
</feature>
<dbReference type="EC" id="2.3.2.26" evidence="2"/>
<dbReference type="OrthoDB" id="8068875at2759"/>
<evidence type="ECO:0000256" key="2">
    <source>
        <dbReference type="ARBA" id="ARBA00012485"/>
    </source>
</evidence>
<dbReference type="Gene3D" id="3.90.1750.10">
    <property type="entry name" value="Hect, E3 ligase catalytic domains"/>
    <property type="match status" value="1"/>
</dbReference>
<accession>A0A1X6PAT1</accession>
<dbReference type="SMART" id="SM00119">
    <property type="entry name" value="HECTc"/>
    <property type="match status" value="1"/>
</dbReference>
<reference evidence="9 10" key="1">
    <citation type="submission" date="2017-03" db="EMBL/GenBank/DDBJ databases">
        <title>WGS assembly of Porphyra umbilicalis.</title>
        <authorList>
            <person name="Brawley S.H."/>
            <person name="Blouin N.A."/>
            <person name="Ficko-Blean E."/>
            <person name="Wheeler G.L."/>
            <person name="Lohr M."/>
            <person name="Goodson H.V."/>
            <person name="Jenkins J.W."/>
            <person name="Blaby-Haas C.E."/>
            <person name="Helliwell K.E."/>
            <person name="Chan C."/>
            <person name="Marriage T."/>
            <person name="Bhattacharya D."/>
            <person name="Klein A.S."/>
            <person name="Badis Y."/>
            <person name="Brodie J."/>
            <person name="Cao Y."/>
            <person name="Collen J."/>
            <person name="Dittami S.M."/>
            <person name="Gachon C.M."/>
            <person name="Green B.R."/>
            <person name="Karpowicz S."/>
            <person name="Kim J.W."/>
            <person name="Kudahl U."/>
            <person name="Lin S."/>
            <person name="Michel G."/>
            <person name="Mittag M."/>
            <person name="Olson B.J."/>
            <person name="Pangilinan J."/>
            <person name="Peng Y."/>
            <person name="Qiu H."/>
            <person name="Shu S."/>
            <person name="Singer J.T."/>
            <person name="Smith A.G."/>
            <person name="Sprecher B.N."/>
            <person name="Wagner V."/>
            <person name="Wang W."/>
            <person name="Wang Z.-Y."/>
            <person name="Yan J."/>
            <person name="Yarish C."/>
            <person name="Zoeuner-Riek S."/>
            <person name="Zhuang Y."/>
            <person name="Zou Y."/>
            <person name="Lindquist E.A."/>
            <person name="Grimwood J."/>
            <person name="Barry K."/>
            <person name="Rokhsar D.S."/>
            <person name="Schmutz J."/>
            <person name="Stiller J.W."/>
            <person name="Grossman A.R."/>
            <person name="Prochnik S.E."/>
        </authorList>
    </citation>
    <scope>NUCLEOTIDE SEQUENCE [LARGE SCALE GENOMIC DNA]</scope>
    <source>
        <strain evidence="9">4086291</strain>
    </source>
</reference>
<evidence type="ECO:0000256" key="1">
    <source>
        <dbReference type="ARBA" id="ARBA00000885"/>
    </source>
</evidence>
<comment type="catalytic activity">
    <reaction evidence="1">
        <text>S-ubiquitinyl-[E2 ubiquitin-conjugating enzyme]-L-cysteine + [acceptor protein]-L-lysine = [E2 ubiquitin-conjugating enzyme]-L-cysteine + N(6)-ubiquitinyl-[acceptor protein]-L-lysine.</text>
        <dbReference type="EC" id="2.3.2.26"/>
    </reaction>
</comment>
<dbReference type="Proteomes" id="UP000218209">
    <property type="component" value="Unassembled WGS sequence"/>
</dbReference>
<dbReference type="InterPro" id="IPR044611">
    <property type="entry name" value="E3A/B/C-like"/>
</dbReference>
<feature type="compositionally biased region" description="Low complexity" evidence="6">
    <location>
        <begin position="215"/>
        <end position="236"/>
    </location>
</feature>
<dbReference type="FunFam" id="3.30.2410.10:FF:000003">
    <property type="entry name" value="probable E3 ubiquitin-protein ligase HERC4 isoform X1"/>
    <property type="match status" value="1"/>
</dbReference>
<feature type="signal peptide" evidence="7">
    <location>
        <begin position="1"/>
        <end position="18"/>
    </location>
</feature>
<keyword evidence="3" id="KW-0808">Transferase</keyword>
<dbReference type="InterPro" id="IPR035983">
    <property type="entry name" value="Hect_E3_ubiquitin_ligase"/>
</dbReference>
<dbReference type="GO" id="GO:0061630">
    <property type="term" value="F:ubiquitin protein ligase activity"/>
    <property type="evidence" value="ECO:0007669"/>
    <property type="project" value="UniProtKB-EC"/>
</dbReference>
<dbReference type="InterPro" id="IPR000569">
    <property type="entry name" value="HECT_dom"/>
</dbReference>
<dbReference type="PROSITE" id="PS50237">
    <property type="entry name" value="HECT"/>
    <property type="match status" value="1"/>
</dbReference>
<evidence type="ECO:0000256" key="4">
    <source>
        <dbReference type="ARBA" id="ARBA00022786"/>
    </source>
</evidence>
<dbReference type="GO" id="GO:0000209">
    <property type="term" value="P:protein polyubiquitination"/>
    <property type="evidence" value="ECO:0007669"/>
    <property type="project" value="InterPro"/>
</dbReference>
<dbReference type="AlphaFoldDB" id="A0A1X6PAT1"/>
<evidence type="ECO:0000259" key="8">
    <source>
        <dbReference type="PROSITE" id="PS50237"/>
    </source>
</evidence>
<dbReference type="Gene3D" id="3.30.2410.10">
    <property type="entry name" value="Hect, E3 ligase catalytic domain"/>
    <property type="match status" value="1"/>
</dbReference>
<evidence type="ECO:0000256" key="7">
    <source>
        <dbReference type="SAM" id="SignalP"/>
    </source>
</evidence>
<evidence type="ECO:0000313" key="10">
    <source>
        <dbReference type="Proteomes" id="UP000218209"/>
    </source>
</evidence>
<keyword evidence="7" id="KW-0732">Signal</keyword>
<evidence type="ECO:0000256" key="5">
    <source>
        <dbReference type="PROSITE-ProRule" id="PRU00104"/>
    </source>
</evidence>
<proteinExistence type="predicted"/>
<dbReference type="FunFam" id="3.30.2160.10:FF:000002">
    <property type="entry name" value="Putative Ubiquitin-protein ligase E3C"/>
    <property type="match status" value="1"/>
</dbReference>
<feature type="region of interest" description="Disordered" evidence="6">
    <location>
        <begin position="205"/>
        <end position="249"/>
    </location>
</feature>
<dbReference type="GO" id="GO:0006511">
    <property type="term" value="P:ubiquitin-dependent protein catabolic process"/>
    <property type="evidence" value="ECO:0007669"/>
    <property type="project" value="TreeGrafter"/>
</dbReference>
<gene>
    <name evidence="9" type="ORF">BU14_0131s0018</name>
</gene>
<name>A0A1X6PAT1_PORUM</name>
<dbReference type="Pfam" id="PF00632">
    <property type="entry name" value="HECT"/>
    <property type="match status" value="1"/>
</dbReference>
<evidence type="ECO:0000256" key="6">
    <source>
        <dbReference type="SAM" id="MobiDB-lite"/>
    </source>
</evidence>
<protein>
    <recommendedName>
        <fullName evidence="2">HECT-type E3 ubiquitin transferase</fullName>
        <ecNumber evidence="2">2.3.2.26</ecNumber>
    </recommendedName>
</protein>
<keyword evidence="4 5" id="KW-0833">Ubl conjugation pathway</keyword>